<feature type="non-terminal residue" evidence="1">
    <location>
        <position position="1"/>
    </location>
</feature>
<accession>A0A8S3YL05</accession>
<keyword evidence="2" id="KW-1185">Reference proteome</keyword>
<name>A0A8S3YL05_9EUPU</name>
<protein>
    <submittedName>
        <fullName evidence="1">Uncharacterized protein</fullName>
    </submittedName>
</protein>
<organism evidence="1 2">
    <name type="scientific">Candidula unifasciata</name>
    <dbReference type="NCBI Taxonomy" id="100452"/>
    <lineage>
        <taxon>Eukaryota</taxon>
        <taxon>Metazoa</taxon>
        <taxon>Spiralia</taxon>
        <taxon>Lophotrochozoa</taxon>
        <taxon>Mollusca</taxon>
        <taxon>Gastropoda</taxon>
        <taxon>Heterobranchia</taxon>
        <taxon>Euthyneura</taxon>
        <taxon>Panpulmonata</taxon>
        <taxon>Eupulmonata</taxon>
        <taxon>Stylommatophora</taxon>
        <taxon>Helicina</taxon>
        <taxon>Helicoidea</taxon>
        <taxon>Geomitridae</taxon>
        <taxon>Candidula</taxon>
    </lineage>
</organism>
<evidence type="ECO:0000313" key="1">
    <source>
        <dbReference type="EMBL" id="CAG5115106.1"/>
    </source>
</evidence>
<comment type="caution">
    <text evidence="1">The sequence shown here is derived from an EMBL/GenBank/DDBJ whole genome shotgun (WGS) entry which is preliminary data.</text>
</comment>
<dbReference type="EMBL" id="CAJHNH020000075">
    <property type="protein sequence ID" value="CAG5115106.1"/>
    <property type="molecule type" value="Genomic_DNA"/>
</dbReference>
<dbReference type="Proteomes" id="UP000678393">
    <property type="component" value="Unassembled WGS sequence"/>
</dbReference>
<reference evidence="1" key="1">
    <citation type="submission" date="2021-04" db="EMBL/GenBank/DDBJ databases">
        <authorList>
            <consortium name="Molecular Ecology Group"/>
        </authorList>
    </citation>
    <scope>NUCLEOTIDE SEQUENCE</scope>
</reference>
<sequence>MQTERTSLASVSMLPNASLIGELLSDNLVSDDARKLFQWIGYSIVCELIDIFGTVTNIMNIICFIKLGFKESVNVSLL</sequence>
<feature type="non-terminal residue" evidence="1">
    <location>
        <position position="78"/>
    </location>
</feature>
<gene>
    <name evidence="1" type="ORF">CUNI_LOCUS664</name>
</gene>
<proteinExistence type="predicted"/>
<dbReference type="AlphaFoldDB" id="A0A8S3YL05"/>
<evidence type="ECO:0000313" key="2">
    <source>
        <dbReference type="Proteomes" id="UP000678393"/>
    </source>
</evidence>